<accession>A0ABV7WWC5</accession>
<reference evidence="2" key="1">
    <citation type="journal article" date="2019" name="Int. J. Syst. Evol. Microbiol.">
        <title>The Global Catalogue of Microorganisms (GCM) 10K type strain sequencing project: providing services to taxonomists for standard genome sequencing and annotation.</title>
        <authorList>
            <consortium name="The Broad Institute Genomics Platform"/>
            <consortium name="The Broad Institute Genome Sequencing Center for Infectious Disease"/>
            <person name="Wu L."/>
            <person name="Ma J."/>
        </authorList>
    </citation>
    <scope>NUCLEOTIDE SEQUENCE [LARGE SCALE GENOMIC DNA]</scope>
    <source>
        <strain evidence="2">CECT 8288</strain>
    </source>
</reference>
<dbReference type="Proteomes" id="UP001595710">
    <property type="component" value="Unassembled WGS sequence"/>
</dbReference>
<dbReference type="InterPro" id="IPR036291">
    <property type="entry name" value="NAD(P)-bd_dom_sf"/>
</dbReference>
<gene>
    <name evidence="1" type="ORF">ACFOND_11015</name>
</gene>
<dbReference type="InterPro" id="IPR002347">
    <property type="entry name" value="SDR_fam"/>
</dbReference>
<organism evidence="1 2">
    <name type="scientific">Reinekea marina</name>
    <dbReference type="NCBI Taxonomy" id="1310421"/>
    <lineage>
        <taxon>Bacteria</taxon>
        <taxon>Pseudomonadati</taxon>
        <taxon>Pseudomonadota</taxon>
        <taxon>Gammaproteobacteria</taxon>
        <taxon>Oceanospirillales</taxon>
        <taxon>Saccharospirillaceae</taxon>
        <taxon>Reinekea</taxon>
    </lineage>
</organism>
<evidence type="ECO:0000313" key="2">
    <source>
        <dbReference type="Proteomes" id="UP001595710"/>
    </source>
</evidence>
<proteinExistence type="predicted"/>
<dbReference type="InterPro" id="IPR051468">
    <property type="entry name" value="Fungal_SecMetab_SDRs"/>
</dbReference>
<evidence type="ECO:0000313" key="1">
    <source>
        <dbReference type="EMBL" id="MFC3702175.1"/>
    </source>
</evidence>
<dbReference type="Gene3D" id="3.40.50.720">
    <property type="entry name" value="NAD(P)-binding Rossmann-like Domain"/>
    <property type="match status" value="1"/>
</dbReference>
<name>A0ABV7WWC5_9GAMM</name>
<dbReference type="EMBL" id="JBHRYN010000012">
    <property type="protein sequence ID" value="MFC3702175.1"/>
    <property type="molecule type" value="Genomic_DNA"/>
</dbReference>
<keyword evidence="2" id="KW-1185">Reference proteome</keyword>
<dbReference type="SUPFAM" id="SSF51735">
    <property type="entry name" value="NAD(P)-binding Rossmann-fold domains"/>
    <property type="match status" value="1"/>
</dbReference>
<protein>
    <submittedName>
        <fullName evidence="1">SDR family NAD(P)-dependent oxidoreductase</fullName>
    </submittedName>
</protein>
<dbReference type="RefSeq" id="WP_290281503.1">
    <property type="nucleotide sequence ID" value="NZ_JAUFQI010000001.1"/>
</dbReference>
<dbReference type="PANTHER" id="PTHR43544">
    <property type="entry name" value="SHORT-CHAIN DEHYDROGENASE/REDUCTASE"/>
    <property type="match status" value="1"/>
</dbReference>
<dbReference type="Pfam" id="PF00106">
    <property type="entry name" value="adh_short"/>
    <property type="match status" value="1"/>
</dbReference>
<dbReference type="PANTHER" id="PTHR43544:SF12">
    <property type="entry name" value="NAD(P)-BINDING ROSSMANN-FOLD SUPERFAMILY PROTEIN"/>
    <property type="match status" value="1"/>
</dbReference>
<comment type="caution">
    <text evidence="1">The sequence shown here is derived from an EMBL/GenBank/DDBJ whole genome shotgun (WGS) entry which is preliminary data.</text>
</comment>
<sequence>MNTMTRHYLLFGANSAISKAYISHILDKEPNATIYAVSRQNPMKNAVEYLHCNYSPESLNRVSEQLHQLNVRPHQIILFNGVLHTLSNQPEKRLEDIDANYFQQLFTANTLTPLLCLQAVFPLLNHNHDCTITALRARVGSIEDNQLGGWYSYRASKSALNMLFKTAAIELSRRSKNTRLVLFHPCTTDTALSKPFQKNLPEHKLFSPEFVANQLFNLLSNAQQFTKPNEPAYIDWQGKPINW</sequence>